<reference evidence="2 3" key="1">
    <citation type="submission" date="2019-02" db="EMBL/GenBank/DDBJ databases">
        <title>Pedobacter sp. RP-1-13 sp. nov., isolated from Arctic soil.</title>
        <authorList>
            <person name="Dahal R.H."/>
        </authorList>
    </citation>
    <scope>NUCLEOTIDE SEQUENCE [LARGE SCALE GENOMIC DNA]</scope>
    <source>
        <strain evidence="2 3">RP-1-13</strain>
    </source>
</reference>
<proteinExistence type="predicted"/>
<organism evidence="2 3">
    <name type="scientific">Pedobacter frigiditerrae</name>
    <dbReference type="NCBI Taxonomy" id="2530452"/>
    <lineage>
        <taxon>Bacteria</taxon>
        <taxon>Pseudomonadati</taxon>
        <taxon>Bacteroidota</taxon>
        <taxon>Sphingobacteriia</taxon>
        <taxon>Sphingobacteriales</taxon>
        <taxon>Sphingobacteriaceae</taxon>
        <taxon>Pedobacter</taxon>
    </lineage>
</organism>
<feature type="transmembrane region" description="Helical" evidence="1">
    <location>
        <begin position="35"/>
        <end position="55"/>
    </location>
</feature>
<dbReference type="EMBL" id="SJSK01000001">
    <property type="protein sequence ID" value="TCC93836.1"/>
    <property type="molecule type" value="Genomic_DNA"/>
</dbReference>
<keyword evidence="3" id="KW-1185">Reference proteome</keyword>
<keyword evidence="1" id="KW-1133">Transmembrane helix</keyword>
<evidence type="ECO:0000256" key="1">
    <source>
        <dbReference type="SAM" id="Phobius"/>
    </source>
</evidence>
<comment type="caution">
    <text evidence="2">The sequence shown here is derived from an EMBL/GenBank/DDBJ whole genome shotgun (WGS) entry which is preliminary data.</text>
</comment>
<dbReference type="OrthoDB" id="798881at2"/>
<keyword evidence="1" id="KW-0812">Transmembrane</keyword>
<dbReference type="AlphaFoldDB" id="A0A4V2MJD4"/>
<dbReference type="RefSeq" id="WP_131551702.1">
    <property type="nucleotide sequence ID" value="NZ_SJSK01000001.1"/>
</dbReference>
<evidence type="ECO:0000313" key="2">
    <source>
        <dbReference type="EMBL" id="TCC93836.1"/>
    </source>
</evidence>
<keyword evidence="1" id="KW-0472">Membrane</keyword>
<dbReference type="Proteomes" id="UP000292884">
    <property type="component" value="Unassembled WGS sequence"/>
</dbReference>
<protein>
    <submittedName>
        <fullName evidence="2">Uncharacterized protein</fullName>
    </submittedName>
</protein>
<feature type="transmembrane region" description="Helical" evidence="1">
    <location>
        <begin position="12"/>
        <end position="29"/>
    </location>
</feature>
<sequence>MSTEENKNSFEWVWYVIGLLTGMLAVLAVTTSFGYVVLGGILGLIFAAVFLNKIVKGREY</sequence>
<accession>A0A4V2MJD4</accession>
<evidence type="ECO:0000313" key="3">
    <source>
        <dbReference type="Proteomes" id="UP000292884"/>
    </source>
</evidence>
<name>A0A4V2MJD4_9SPHI</name>
<gene>
    <name evidence="2" type="ORF">EZ428_03440</name>
</gene>